<feature type="transmembrane region" description="Helical" evidence="7">
    <location>
        <begin position="152"/>
        <end position="170"/>
    </location>
</feature>
<evidence type="ECO:0000256" key="7">
    <source>
        <dbReference type="SAM" id="Phobius"/>
    </source>
</evidence>
<feature type="transmembrane region" description="Helical" evidence="7">
    <location>
        <begin position="266"/>
        <end position="284"/>
    </location>
</feature>
<evidence type="ECO:0000256" key="3">
    <source>
        <dbReference type="ARBA" id="ARBA00022475"/>
    </source>
</evidence>
<dbReference type="InterPro" id="IPR051258">
    <property type="entry name" value="Diverse_Substrate_Transporter"/>
</dbReference>
<dbReference type="InterPro" id="IPR037185">
    <property type="entry name" value="EmrE-like"/>
</dbReference>
<keyword evidence="5 7" id="KW-1133">Transmembrane helix</keyword>
<evidence type="ECO:0000256" key="2">
    <source>
        <dbReference type="ARBA" id="ARBA00007362"/>
    </source>
</evidence>
<dbReference type="EMBL" id="LT634362">
    <property type="protein sequence ID" value="SFZ86921.1"/>
    <property type="molecule type" value="Genomic_DNA"/>
</dbReference>
<dbReference type="PANTHER" id="PTHR42920">
    <property type="entry name" value="OS03G0707200 PROTEIN-RELATED"/>
    <property type="match status" value="1"/>
</dbReference>
<sequence>MKLSKGQANLVLLATAILWGFSYPIVKMATNAQLPAGLINALRGLIFAGLAYLFFHRAINKMNKLDLRIGLTAGIINFIAYQIQTVGLKYTTPANNAFLTAIYVALVPFIAWALSKRKPAAKSYPAIGLCILGMMFLTNVFGNGFQLHLGDLLTTISAFFFALGIVYFSYTATSANPWIIAFMLGVCQGVGGFVWSLLFEHQAYAAINWPAAIGPVITLGVLASFGAQTMQIVGQRFTAPTPAGLILMTESLFGSLFSVLLGFEPLTAHLLIGGALIILALLVMQLRFKKRPA</sequence>
<name>A0A1K2I3K4_9LACO</name>
<protein>
    <submittedName>
        <fullName evidence="9">Permease of the drug/metabolite transporter (DMT) superfamily</fullName>
    </submittedName>
</protein>
<feature type="transmembrane region" description="Helical" evidence="7">
    <location>
        <begin position="126"/>
        <end position="146"/>
    </location>
</feature>
<feature type="transmembrane region" description="Helical" evidence="7">
    <location>
        <begin position="32"/>
        <end position="55"/>
    </location>
</feature>
<dbReference type="InterPro" id="IPR000620">
    <property type="entry name" value="EamA_dom"/>
</dbReference>
<dbReference type="PANTHER" id="PTHR42920:SF5">
    <property type="entry name" value="EAMA DOMAIN-CONTAINING PROTEIN"/>
    <property type="match status" value="1"/>
</dbReference>
<feature type="transmembrane region" description="Helical" evidence="7">
    <location>
        <begin position="96"/>
        <end position="114"/>
    </location>
</feature>
<organism evidence="9">
    <name type="scientific">Loigolactobacillus rennini</name>
    <dbReference type="NCBI Taxonomy" id="238013"/>
    <lineage>
        <taxon>Bacteria</taxon>
        <taxon>Bacillati</taxon>
        <taxon>Bacillota</taxon>
        <taxon>Bacilli</taxon>
        <taxon>Lactobacillales</taxon>
        <taxon>Lactobacillaceae</taxon>
        <taxon>Loigolactobacillus</taxon>
    </lineage>
</organism>
<evidence type="ECO:0000256" key="6">
    <source>
        <dbReference type="ARBA" id="ARBA00023136"/>
    </source>
</evidence>
<dbReference type="AlphaFoldDB" id="A0A1K2I3K4"/>
<feature type="domain" description="EamA" evidence="8">
    <location>
        <begin position="149"/>
        <end position="284"/>
    </location>
</feature>
<evidence type="ECO:0000259" key="8">
    <source>
        <dbReference type="Pfam" id="PF00892"/>
    </source>
</evidence>
<evidence type="ECO:0000313" key="9">
    <source>
        <dbReference type="EMBL" id="SFZ86921.1"/>
    </source>
</evidence>
<feature type="domain" description="EamA" evidence="8">
    <location>
        <begin position="9"/>
        <end position="138"/>
    </location>
</feature>
<feature type="transmembrane region" description="Helical" evidence="7">
    <location>
        <begin position="177"/>
        <end position="198"/>
    </location>
</feature>
<reference evidence="9" key="1">
    <citation type="submission" date="2016-11" db="EMBL/GenBank/DDBJ databases">
        <authorList>
            <person name="Jaros S."/>
            <person name="Januszkiewicz K."/>
            <person name="Wedrychowicz H."/>
        </authorList>
    </citation>
    <scope>NUCLEOTIDE SEQUENCE</scope>
    <source>
        <strain evidence="9">ACA-DC 565</strain>
    </source>
</reference>
<feature type="transmembrane region" description="Helical" evidence="7">
    <location>
        <begin position="67"/>
        <end position="84"/>
    </location>
</feature>
<evidence type="ECO:0000256" key="1">
    <source>
        <dbReference type="ARBA" id="ARBA00004651"/>
    </source>
</evidence>
<gene>
    <name evidence="9" type="ORF">LREN565_0034</name>
</gene>
<comment type="similarity">
    <text evidence="2">Belongs to the EamA transporter family.</text>
</comment>
<dbReference type="SUPFAM" id="SSF103481">
    <property type="entry name" value="Multidrug resistance efflux transporter EmrE"/>
    <property type="match status" value="2"/>
</dbReference>
<accession>A0A1K2I3K4</accession>
<evidence type="ECO:0000256" key="4">
    <source>
        <dbReference type="ARBA" id="ARBA00022692"/>
    </source>
</evidence>
<comment type="subcellular location">
    <subcellularLocation>
        <location evidence="1">Cell membrane</location>
        <topology evidence="1">Multi-pass membrane protein</topology>
    </subcellularLocation>
</comment>
<feature type="transmembrane region" description="Helical" evidence="7">
    <location>
        <begin position="204"/>
        <end position="225"/>
    </location>
</feature>
<keyword evidence="6 7" id="KW-0472">Membrane</keyword>
<evidence type="ECO:0000256" key="5">
    <source>
        <dbReference type="ARBA" id="ARBA00022989"/>
    </source>
</evidence>
<feature type="transmembrane region" description="Helical" evidence="7">
    <location>
        <begin position="237"/>
        <end position="260"/>
    </location>
</feature>
<keyword evidence="3" id="KW-1003">Cell membrane</keyword>
<proteinExistence type="inferred from homology"/>
<keyword evidence="4 7" id="KW-0812">Transmembrane</keyword>
<dbReference type="Pfam" id="PF00892">
    <property type="entry name" value="EamA"/>
    <property type="match status" value="2"/>
</dbReference>
<dbReference type="GO" id="GO:0005886">
    <property type="term" value="C:plasma membrane"/>
    <property type="evidence" value="ECO:0007669"/>
    <property type="project" value="UniProtKB-SubCell"/>
</dbReference>